<dbReference type="PANTHER" id="PTHR19282">
    <property type="entry name" value="TETRASPANIN"/>
    <property type="match status" value="1"/>
</dbReference>
<reference evidence="8" key="1">
    <citation type="thesis" date="2020" institute="ProQuest LLC" country="789 East Eisenhower Parkway, Ann Arbor, MI, USA">
        <title>Comparative Genomics and Chromosome Evolution.</title>
        <authorList>
            <person name="Mudd A.B."/>
        </authorList>
    </citation>
    <scope>NUCLEOTIDE SEQUENCE</scope>
    <source>
        <strain evidence="8">237g6f4</strain>
        <tissue evidence="8">Blood</tissue>
    </source>
</reference>
<dbReference type="PRINTS" id="PR00259">
    <property type="entry name" value="TMFOUR"/>
</dbReference>
<feature type="transmembrane region" description="Helical" evidence="7">
    <location>
        <begin position="12"/>
        <end position="38"/>
    </location>
</feature>
<gene>
    <name evidence="8" type="ORF">GDO81_023661</name>
</gene>
<sequence>MMKPESSDKVVCIKAALFFVILFFWVTGVVLICLGASVQMKLSDVSIVVAETSSGAPMVLTIVGMVIFFLSGFGAVAAIKENNFLIKSFTVIMVLVFATEIIVGMSAYSYRDKLHRDVLSRFMKVLNKYGKEKQITRGVDGVQQEFQCCGARNFTDWFNVSSGTFQNSVPISCCRNIVQRCGEDALGHSERLYQEGCVMKMTMWISEHFDLIGAVGVGLGFTQILGILFSCLLVKILRDKYVSM</sequence>
<dbReference type="InterPro" id="IPR008952">
    <property type="entry name" value="Tetraspanin_EC2_sf"/>
</dbReference>
<comment type="caution">
    <text evidence="8">The sequence shown here is derived from an EMBL/GenBank/DDBJ whole genome shotgun (WGS) entry which is preliminary data.</text>
</comment>
<dbReference type="SUPFAM" id="SSF48652">
    <property type="entry name" value="Tetraspanin"/>
    <property type="match status" value="1"/>
</dbReference>
<evidence type="ECO:0000256" key="4">
    <source>
        <dbReference type="ARBA" id="ARBA00022989"/>
    </source>
</evidence>
<dbReference type="Proteomes" id="UP000824782">
    <property type="component" value="Unassembled WGS sequence"/>
</dbReference>
<evidence type="ECO:0000256" key="3">
    <source>
        <dbReference type="ARBA" id="ARBA00022692"/>
    </source>
</evidence>
<feature type="transmembrane region" description="Helical" evidence="7">
    <location>
        <begin position="91"/>
        <end position="110"/>
    </location>
</feature>
<comment type="subcellular location">
    <subcellularLocation>
        <location evidence="1 7">Membrane</location>
        <topology evidence="1 7">Multi-pass membrane protein</topology>
    </subcellularLocation>
</comment>
<evidence type="ECO:0000313" key="9">
    <source>
        <dbReference type="Proteomes" id="UP000824782"/>
    </source>
</evidence>
<accession>A0AAV6ZC17</accession>
<keyword evidence="4 7" id="KW-1133">Transmembrane helix</keyword>
<dbReference type="PANTHER" id="PTHR19282:SF548">
    <property type="entry name" value="TETRASPANIN"/>
    <property type="match status" value="1"/>
</dbReference>
<comment type="similarity">
    <text evidence="2 7">Belongs to the tetraspanin (TM4SF) family.</text>
</comment>
<evidence type="ECO:0000313" key="8">
    <source>
        <dbReference type="EMBL" id="KAG8543803.1"/>
    </source>
</evidence>
<dbReference type="GO" id="GO:0016477">
    <property type="term" value="P:cell migration"/>
    <property type="evidence" value="ECO:0007669"/>
    <property type="project" value="TreeGrafter"/>
</dbReference>
<keyword evidence="9" id="KW-1185">Reference proteome</keyword>
<protein>
    <recommendedName>
        <fullName evidence="7">Tetraspanin</fullName>
    </recommendedName>
</protein>
<dbReference type="EMBL" id="WNYA01002869">
    <property type="protein sequence ID" value="KAG8543803.1"/>
    <property type="molecule type" value="Genomic_DNA"/>
</dbReference>
<keyword evidence="5 7" id="KW-0472">Membrane</keyword>
<evidence type="ECO:0000256" key="7">
    <source>
        <dbReference type="RuleBase" id="RU361218"/>
    </source>
</evidence>
<organism evidence="8 9">
    <name type="scientific">Engystomops pustulosus</name>
    <name type="common">Tungara frog</name>
    <name type="synonym">Physalaemus pustulosus</name>
    <dbReference type="NCBI Taxonomy" id="76066"/>
    <lineage>
        <taxon>Eukaryota</taxon>
        <taxon>Metazoa</taxon>
        <taxon>Chordata</taxon>
        <taxon>Craniata</taxon>
        <taxon>Vertebrata</taxon>
        <taxon>Euteleostomi</taxon>
        <taxon>Amphibia</taxon>
        <taxon>Batrachia</taxon>
        <taxon>Anura</taxon>
        <taxon>Neobatrachia</taxon>
        <taxon>Hyloidea</taxon>
        <taxon>Leptodactylidae</taxon>
        <taxon>Leiuperinae</taxon>
        <taxon>Engystomops</taxon>
    </lineage>
</organism>
<name>A0AAV6ZC17_ENGPU</name>
<dbReference type="Gene3D" id="1.10.1450.10">
    <property type="entry name" value="Tetraspanin"/>
    <property type="match status" value="1"/>
</dbReference>
<dbReference type="InterPro" id="IPR000301">
    <property type="entry name" value="Tetraspanin_animals"/>
</dbReference>
<dbReference type="PIRSF" id="PIRSF002419">
    <property type="entry name" value="Tetraspanin"/>
    <property type="match status" value="1"/>
</dbReference>
<dbReference type="GO" id="GO:0005886">
    <property type="term" value="C:plasma membrane"/>
    <property type="evidence" value="ECO:0007669"/>
    <property type="project" value="TreeGrafter"/>
</dbReference>
<evidence type="ECO:0000256" key="2">
    <source>
        <dbReference type="ARBA" id="ARBA00006840"/>
    </source>
</evidence>
<keyword evidence="6" id="KW-0325">Glycoprotein</keyword>
<feature type="transmembrane region" description="Helical" evidence="7">
    <location>
        <begin position="58"/>
        <end position="79"/>
    </location>
</feature>
<keyword evidence="3 7" id="KW-0812">Transmembrane</keyword>
<proteinExistence type="inferred from homology"/>
<evidence type="ECO:0000256" key="5">
    <source>
        <dbReference type="ARBA" id="ARBA00023136"/>
    </source>
</evidence>
<dbReference type="Pfam" id="PF00335">
    <property type="entry name" value="Tetraspanin"/>
    <property type="match status" value="1"/>
</dbReference>
<evidence type="ECO:0000256" key="6">
    <source>
        <dbReference type="ARBA" id="ARBA00023180"/>
    </source>
</evidence>
<feature type="transmembrane region" description="Helical" evidence="7">
    <location>
        <begin position="211"/>
        <end position="234"/>
    </location>
</feature>
<dbReference type="AlphaFoldDB" id="A0AAV6ZC17"/>
<dbReference type="InterPro" id="IPR018499">
    <property type="entry name" value="Tetraspanin/Peripherin"/>
</dbReference>
<evidence type="ECO:0000256" key="1">
    <source>
        <dbReference type="ARBA" id="ARBA00004141"/>
    </source>
</evidence>